<evidence type="ECO:0000259" key="1">
    <source>
        <dbReference type="PROSITE" id="PS51201"/>
    </source>
</evidence>
<dbReference type="InterPro" id="IPR050721">
    <property type="entry name" value="Trk_Ktr_HKT_K-transport"/>
</dbReference>
<dbReference type="SUPFAM" id="SSF51735">
    <property type="entry name" value="NAD(P)-binding Rossmann-fold domains"/>
    <property type="match status" value="1"/>
</dbReference>
<proteinExistence type="predicted"/>
<dbReference type="EMBL" id="FWYC01000005">
    <property type="protein sequence ID" value="SMC85831.1"/>
    <property type="molecule type" value="Genomic_DNA"/>
</dbReference>
<name>A0A1W2CKX0_9PSEU</name>
<dbReference type="GO" id="GO:0006813">
    <property type="term" value="P:potassium ion transport"/>
    <property type="evidence" value="ECO:0007669"/>
    <property type="project" value="InterPro"/>
</dbReference>
<evidence type="ECO:0000313" key="3">
    <source>
        <dbReference type="Proteomes" id="UP000192840"/>
    </source>
</evidence>
<dbReference type="Gene3D" id="3.40.50.720">
    <property type="entry name" value="NAD(P)-binding Rossmann-like Domain"/>
    <property type="match status" value="1"/>
</dbReference>
<dbReference type="InterPro" id="IPR036291">
    <property type="entry name" value="NAD(P)-bd_dom_sf"/>
</dbReference>
<dbReference type="Proteomes" id="UP000192840">
    <property type="component" value="Unassembled WGS sequence"/>
</dbReference>
<dbReference type="PROSITE" id="PS51201">
    <property type="entry name" value="RCK_N"/>
    <property type="match status" value="1"/>
</dbReference>
<dbReference type="PANTHER" id="PTHR43833:SF9">
    <property type="entry name" value="POTASSIUM CHANNEL PROTEIN YUGO-RELATED"/>
    <property type="match status" value="1"/>
</dbReference>
<dbReference type="InterPro" id="IPR003148">
    <property type="entry name" value="RCK_N"/>
</dbReference>
<protein>
    <submittedName>
        <fullName evidence="2">TrkA-N domain-containing protein</fullName>
    </submittedName>
</protein>
<organism evidence="2 3">
    <name type="scientific">Lentzea albidocapillata</name>
    <dbReference type="NCBI Taxonomy" id="40571"/>
    <lineage>
        <taxon>Bacteria</taxon>
        <taxon>Bacillati</taxon>
        <taxon>Actinomycetota</taxon>
        <taxon>Actinomycetes</taxon>
        <taxon>Pseudonocardiales</taxon>
        <taxon>Pseudonocardiaceae</taxon>
        <taxon>Lentzea</taxon>
    </lineage>
</organism>
<dbReference type="AlphaFoldDB" id="A0A1W2CKX0"/>
<sequence>MSGQTLVIGFGVTGLSAVRYLLDHGIRPADLIVVDRRREAIEEATELGAHAVLGDGTNRLVLTQATSGHVLHVVVAVVPDEAAVQATMLARGLWPTATIATAVRSLARVAFVRRHGADHVVTTSESAGTALVHALHKRSGLATSSPPMPSAMPWTVDQRPAQASEVGHELHDCVPTAVGVLRGSRRYWGAEAARLRLAADDQIVVLQSRTPTCHTET</sequence>
<dbReference type="PANTHER" id="PTHR43833">
    <property type="entry name" value="POTASSIUM CHANNEL PROTEIN 2-RELATED-RELATED"/>
    <property type="match status" value="1"/>
</dbReference>
<dbReference type="STRING" id="40571.SAMN05660733_02172"/>
<keyword evidence="3" id="KW-1185">Reference proteome</keyword>
<evidence type="ECO:0000313" key="2">
    <source>
        <dbReference type="EMBL" id="SMC85831.1"/>
    </source>
</evidence>
<reference evidence="3" key="1">
    <citation type="submission" date="2017-04" db="EMBL/GenBank/DDBJ databases">
        <authorList>
            <person name="Varghese N."/>
            <person name="Submissions S."/>
        </authorList>
    </citation>
    <scope>NUCLEOTIDE SEQUENCE [LARGE SCALE GENOMIC DNA]</scope>
    <source>
        <strain evidence="3">DSM 44073</strain>
    </source>
</reference>
<accession>A0A1W2CKX0</accession>
<dbReference type="Pfam" id="PF02254">
    <property type="entry name" value="TrkA_N"/>
    <property type="match status" value="1"/>
</dbReference>
<gene>
    <name evidence="2" type="ORF">SAMN05660733_02172</name>
</gene>
<feature type="domain" description="RCK N-terminal" evidence="1">
    <location>
        <begin position="2"/>
        <end position="121"/>
    </location>
</feature>
<dbReference type="eggNOG" id="COG1226">
    <property type="taxonomic scope" value="Bacteria"/>
</dbReference>